<organism evidence="8 9">
    <name type="scientific">Lupinus albus</name>
    <name type="common">White lupine</name>
    <name type="synonym">Lupinus termis</name>
    <dbReference type="NCBI Taxonomy" id="3870"/>
    <lineage>
        <taxon>Eukaryota</taxon>
        <taxon>Viridiplantae</taxon>
        <taxon>Streptophyta</taxon>
        <taxon>Embryophyta</taxon>
        <taxon>Tracheophyta</taxon>
        <taxon>Spermatophyta</taxon>
        <taxon>Magnoliopsida</taxon>
        <taxon>eudicotyledons</taxon>
        <taxon>Gunneridae</taxon>
        <taxon>Pentapetalae</taxon>
        <taxon>rosids</taxon>
        <taxon>fabids</taxon>
        <taxon>Fabales</taxon>
        <taxon>Fabaceae</taxon>
        <taxon>Papilionoideae</taxon>
        <taxon>50 kb inversion clade</taxon>
        <taxon>genistoids sensu lato</taxon>
        <taxon>core genistoids</taxon>
        <taxon>Genisteae</taxon>
        <taxon>Lupinus</taxon>
    </lineage>
</organism>
<keyword evidence="6" id="KW-0472">Membrane</keyword>
<comment type="subcellular location">
    <subcellularLocation>
        <location evidence="1">Nucleus</location>
    </subcellularLocation>
</comment>
<evidence type="ECO:0000313" key="9">
    <source>
        <dbReference type="Proteomes" id="UP000447434"/>
    </source>
</evidence>
<gene>
    <name evidence="8" type="ORF">Lalb_Chr08g0232321</name>
</gene>
<evidence type="ECO:0000256" key="4">
    <source>
        <dbReference type="ARBA" id="ARBA00023242"/>
    </source>
</evidence>
<name>A0A6A4Q3G4_LUPAL</name>
<dbReference type="GO" id="GO:0005634">
    <property type="term" value="C:nucleus"/>
    <property type="evidence" value="ECO:0007669"/>
    <property type="project" value="UniProtKB-SubCell"/>
</dbReference>
<evidence type="ECO:0000256" key="6">
    <source>
        <dbReference type="SAM" id="Phobius"/>
    </source>
</evidence>
<dbReference type="SMART" id="SM00415">
    <property type="entry name" value="HSF"/>
    <property type="match status" value="1"/>
</dbReference>
<dbReference type="Gene3D" id="1.10.10.10">
    <property type="entry name" value="Winged helix-like DNA-binding domain superfamily/Winged helix DNA-binding domain"/>
    <property type="match status" value="1"/>
</dbReference>
<dbReference type="SUPFAM" id="SSF46785">
    <property type="entry name" value="Winged helix' DNA-binding domain"/>
    <property type="match status" value="1"/>
</dbReference>
<keyword evidence="4" id="KW-0539">Nucleus</keyword>
<evidence type="ECO:0000256" key="2">
    <source>
        <dbReference type="ARBA" id="ARBA00023016"/>
    </source>
</evidence>
<evidence type="ECO:0000256" key="1">
    <source>
        <dbReference type="ARBA" id="ARBA00004123"/>
    </source>
</evidence>
<comment type="similarity">
    <text evidence="5">Belongs to the HSF family.</text>
</comment>
<dbReference type="PRINTS" id="PR00056">
    <property type="entry name" value="HSFDOMAIN"/>
</dbReference>
<dbReference type="GO" id="GO:0003700">
    <property type="term" value="F:DNA-binding transcription factor activity"/>
    <property type="evidence" value="ECO:0007669"/>
    <property type="project" value="InterPro"/>
</dbReference>
<evidence type="ECO:0000256" key="3">
    <source>
        <dbReference type="ARBA" id="ARBA00023125"/>
    </source>
</evidence>
<dbReference type="AlphaFoldDB" id="A0A6A4Q3G4"/>
<keyword evidence="9" id="KW-1185">Reference proteome</keyword>
<dbReference type="PANTHER" id="PTHR10015">
    <property type="entry name" value="HEAT SHOCK TRANSCRIPTION FACTOR"/>
    <property type="match status" value="1"/>
</dbReference>
<keyword evidence="3 8" id="KW-0238">DNA-binding</keyword>
<dbReference type="PANTHER" id="PTHR10015:SF298">
    <property type="entry name" value="HEAT STRESS TRANSCRIPTION FACTOR A-9"/>
    <property type="match status" value="1"/>
</dbReference>
<evidence type="ECO:0000256" key="5">
    <source>
        <dbReference type="RuleBase" id="RU004020"/>
    </source>
</evidence>
<dbReference type="OrthoDB" id="1742280at2759"/>
<dbReference type="Pfam" id="PF00447">
    <property type="entry name" value="HSF_DNA-bind"/>
    <property type="match status" value="1"/>
</dbReference>
<comment type="caution">
    <text evidence="8">The sequence shown here is derived from an EMBL/GenBank/DDBJ whole genome shotgun (WGS) entry which is preliminary data.</text>
</comment>
<dbReference type="GO" id="GO:0006357">
    <property type="term" value="P:regulation of transcription by RNA polymerase II"/>
    <property type="evidence" value="ECO:0007669"/>
    <property type="project" value="TreeGrafter"/>
</dbReference>
<dbReference type="Proteomes" id="UP000447434">
    <property type="component" value="Chromosome 8"/>
</dbReference>
<evidence type="ECO:0000313" key="8">
    <source>
        <dbReference type="EMBL" id="KAE9608139.1"/>
    </source>
</evidence>
<dbReference type="GO" id="GO:0034605">
    <property type="term" value="P:cellular response to heat"/>
    <property type="evidence" value="ECO:0007669"/>
    <property type="project" value="TreeGrafter"/>
</dbReference>
<reference evidence="9" key="1">
    <citation type="journal article" date="2020" name="Nat. Commun.">
        <title>Genome sequence of the cluster root forming white lupin.</title>
        <authorList>
            <person name="Hufnagel B."/>
            <person name="Marques A."/>
            <person name="Soriano A."/>
            <person name="Marques L."/>
            <person name="Divol F."/>
            <person name="Doumas P."/>
            <person name="Sallet E."/>
            <person name="Mancinotti D."/>
            <person name="Carrere S."/>
            <person name="Marande W."/>
            <person name="Arribat S."/>
            <person name="Keller J."/>
            <person name="Huneau C."/>
            <person name="Blein T."/>
            <person name="Aime D."/>
            <person name="Laguerre M."/>
            <person name="Taylor J."/>
            <person name="Schubert V."/>
            <person name="Nelson M."/>
            <person name="Geu-Flores F."/>
            <person name="Crespi M."/>
            <person name="Gallardo-Guerrero K."/>
            <person name="Delaux P.-M."/>
            <person name="Salse J."/>
            <person name="Berges H."/>
            <person name="Guyot R."/>
            <person name="Gouzy J."/>
            <person name="Peret B."/>
        </authorList>
    </citation>
    <scope>NUCLEOTIDE SEQUENCE [LARGE SCALE GENOMIC DNA]</scope>
    <source>
        <strain evidence="9">cv. Amiga</strain>
    </source>
</reference>
<accession>A0A6A4Q3G4</accession>
<feature type="domain" description="HSF-type DNA-binding" evidence="7">
    <location>
        <begin position="17"/>
        <end position="97"/>
    </location>
</feature>
<dbReference type="GO" id="GO:0000978">
    <property type="term" value="F:RNA polymerase II cis-regulatory region sequence-specific DNA binding"/>
    <property type="evidence" value="ECO:0007669"/>
    <property type="project" value="TreeGrafter"/>
</dbReference>
<sequence>MKKHGITEEEGVGENSNKSQFLVKTFEIVDNPETNAIVSWNETRDSFVVWDVQSFSQNILPNYFRHCNFLSFIRQLHFYVSPISQFPLFFPFHVTFLFVLLF</sequence>
<dbReference type="InterPro" id="IPR000232">
    <property type="entry name" value="HSF_DNA-bd"/>
</dbReference>
<keyword evidence="6" id="KW-1133">Transmembrane helix</keyword>
<protein>
    <submittedName>
        <fullName evidence="8">Putative transcription factor HSF-type-DNA-binding family</fullName>
    </submittedName>
</protein>
<evidence type="ECO:0000259" key="7">
    <source>
        <dbReference type="SMART" id="SM00415"/>
    </source>
</evidence>
<proteinExistence type="inferred from homology"/>
<dbReference type="InterPro" id="IPR036390">
    <property type="entry name" value="WH_DNA-bd_sf"/>
</dbReference>
<dbReference type="EMBL" id="WOCE01000008">
    <property type="protein sequence ID" value="KAE9608139.1"/>
    <property type="molecule type" value="Genomic_DNA"/>
</dbReference>
<keyword evidence="6" id="KW-0812">Transmembrane</keyword>
<dbReference type="InterPro" id="IPR036388">
    <property type="entry name" value="WH-like_DNA-bd_sf"/>
</dbReference>
<feature type="transmembrane region" description="Helical" evidence="6">
    <location>
        <begin position="78"/>
        <end position="101"/>
    </location>
</feature>
<keyword evidence="2" id="KW-0346">Stress response</keyword>